<keyword evidence="1" id="KW-0472">Membrane</keyword>
<evidence type="ECO:0000313" key="3">
    <source>
        <dbReference type="Proteomes" id="UP000824469"/>
    </source>
</evidence>
<comment type="caution">
    <text evidence="2">The sequence shown here is derived from an EMBL/GenBank/DDBJ whole genome shotgun (WGS) entry which is preliminary data.</text>
</comment>
<dbReference type="AlphaFoldDB" id="A0AA38FFR8"/>
<evidence type="ECO:0000256" key="1">
    <source>
        <dbReference type="SAM" id="Phobius"/>
    </source>
</evidence>
<organism evidence="2 3">
    <name type="scientific">Taxus chinensis</name>
    <name type="common">Chinese yew</name>
    <name type="synonym">Taxus wallichiana var. chinensis</name>
    <dbReference type="NCBI Taxonomy" id="29808"/>
    <lineage>
        <taxon>Eukaryota</taxon>
        <taxon>Viridiplantae</taxon>
        <taxon>Streptophyta</taxon>
        <taxon>Embryophyta</taxon>
        <taxon>Tracheophyta</taxon>
        <taxon>Spermatophyta</taxon>
        <taxon>Pinopsida</taxon>
        <taxon>Pinidae</taxon>
        <taxon>Conifers II</taxon>
        <taxon>Cupressales</taxon>
        <taxon>Taxaceae</taxon>
        <taxon>Taxus</taxon>
    </lineage>
</organism>
<reference evidence="2 3" key="1">
    <citation type="journal article" date="2021" name="Nat. Plants">
        <title>The Taxus genome provides insights into paclitaxel biosynthesis.</title>
        <authorList>
            <person name="Xiong X."/>
            <person name="Gou J."/>
            <person name="Liao Q."/>
            <person name="Li Y."/>
            <person name="Zhou Q."/>
            <person name="Bi G."/>
            <person name="Li C."/>
            <person name="Du R."/>
            <person name="Wang X."/>
            <person name="Sun T."/>
            <person name="Guo L."/>
            <person name="Liang H."/>
            <person name="Lu P."/>
            <person name="Wu Y."/>
            <person name="Zhang Z."/>
            <person name="Ro D.K."/>
            <person name="Shang Y."/>
            <person name="Huang S."/>
            <person name="Yan J."/>
        </authorList>
    </citation>
    <scope>NUCLEOTIDE SEQUENCE [LARGE SCALE GENOMIC DNA]</scope>
    <source>
        <strain evidence="2">Ta-2019</strain>
    </source>
</reference>
<feature type="transmembrane region" description="Helical" evidence="1">
    <location>
        <begin position="6"/>
        <end position="26"/>
    </location>
</feature>
<protein>
    <submittedName>
        <fullName evidence="2">Uncharacterized protein</fullName>
    </submittedName>
</protein>
<accession>A0AA38FFR8</accession>
<keyword evidence="1" id="KW-1133">Transmembrane helix</keyword>
<dbReference type="Proteomes" id="UP000824469">
    <property type="component" value="Unassembled WGS sequence"/>
</dbReference>
<feature type="non-terminal residue" evidence="2">
    <location>
        <position position="1"/>
    </location>
</feature>
<gene>
    <name evidence="2" type="ORF">KI387_008988</name>
</gene>
<keyword evidence="3" id="KW-1185">Reference proteome</keyword>
<name>A0AA38FFR8_TAXCH</name>
<sequence length="227" mass="26485">WIYALWQLLRCNPAILLVLSFLPFYIRQRFKKKIVIVLGETNDYSMDTWEEVKECLRDHPLKGVEVEKWTDYCCFFRYGGYCNVTHILRMAPLSKCSQEHGDIGKNIIFVERLQTVTSSVSVGKELSHPEAYEKVFFESACFSKGSAYVVPTWIDYTELSSKIWGVLSTIPILLQARNYNRLSNLLSLVIILLDFNRHRLYKIYDSSFNSITKFVKFSVFKEISDSL</sequence>
<keyword evidence="1" id="KW-0812">Transmembrane</keyword>
<dbReference type="EMBL" id="JAHRHJ020000008">
    <property type="protein sequence ID" value="KAH9304584.1"/>
    <property type="molecule type" value="Genomic_DNA"/>
</dbReference>
<evidence type="ECO:0000313" key="2">
    <source>
        <dbReference type="EMBL" id="KAH9304584.1"/>
    </source>
</evidence>
<proteinExistence type="predicted"/>